<name>A0AAV1GFN8_XYRNO</name>
<evidence type="ECO:0000256" key="13">
    <source>
        <dbReference type="SAM" id="MobiDB-lite"/>
    </source>
</evidence>
<evidence type="ECO:0000313" key="16">
    <source>
        <dbReference type="Proteomes" id="UP001178508"/>
    </source>
</evidence>
<keyword evidence="8" id="KW-0508">mRNA splicing</keyword>
<protein>
    <recommendedName>
        <fullName evidence="10">DBIRD complex subunit ZNF326</fullName>
    </recommendedName>
    <alternativeName>
        <fullName evidence="11">Zinc finger protein 326</fullName>
    </alternativeName>
</protein>
<sequence>MNPQEKGTGPVNPPKTSLSQRQRKSLQMSRIPHGYKEAMQFISGKLSLPNGRMQIDSTSTNQKPEGPAEFRWRSSFKPVDEPEEGPSEEKKSPRPKKDELYNPYDPASSDSESEMPQSKKQNLFNPVQDPKSRSLSPKKSSEQSRWDSSVLRPGSRPLCRLDYGSVTSENESQGLSPSHMLPDQQTYSPETESIDPVGYYPTKRPLDHRGSSPERVIPSSSASTPPFPLSYGGQRANREERVTVPEYRREVSPVRQMTTVRLSPPPLKREYRQDFGYSEKERDQISPPNKVARLRSKEVIMGNNPICCDLCDIEVANGQELMDHLESKTHWDTLEHIQQHNNYDDIRMAFLQDILLYRSSQCSRAIEDRALPALQDNDHMTKVEVFHCAACKVFVSTSASSVETHITSQEHLINTEEFEVKQRHVCLIKAETMMKELKPQYELFLQGRSSFE</sequence>
<evidence type="ECO:0000256" key="1">
    <source>
        <dbReference type="ARBA" id="ARBA00004123"/>
    </source>
</evidence>
<keyword evidence="2" id="KW-0507">mRNA processing</keyword>
<gene>
    <name evidence="15" type="ORF">XNOV1_A009842</name>
</gene>
<evidence type="ECO:0000256" key="11">
    <source>
        <dbReference type="ARBA" id="ARBA00043254"/>
    </source>
</evidence>
<dbReference type="PANTHER" id="PTHR12190:SF1">
    <property type="entry name" value="DBIRD COMPLEX SUBUNIT ZNF326"/>
    <property type="match status" value="1"/>
</dbReference>
<dbReference type="GO" id="GO:0008270">
    <property type="term" value="F:zinc ion binding"/>
    <property type="evidence" value="ECO:0007669"/>
    <property type="project" value="UniProtKB-KW"/>
</dbReference>
<dbReference type="GO" id="GO:0044609">
    <property type="term" value="C:DBIRD complex"/>
    <property type="evidence" value="ECO:0007669"/>
    <property type="project" value="TreeGrafter"/>
</dbReference>
<keyword evidence="3" id="KW-0479">Metal-binding</keyword>
<feature type="compositionally biased region" description="Polar residues" evidence="13">
    <location>
        <begin position="165"/>
        <end position="176"/>
    </location>
</feature>
<keyword evidence="9" id="KW-0539">Nucleus</keyword>
<feature type="compositionally biased region" description="Polar residues" evidence="13">
    <location>
        <begin position="108"/>
        <end position="125"/>
    </location>
</feature>
<dbReference type="InterPro" id="IPR034736">
    <property type="entry name" value="ZF_C2H2_AKAP95"/>
</dbReference>
<keyword evidence="7" id="KW-0238">DNA-binding</keyword>
<evidence type="ECO:0000256" key="5">
    <source>
        <dbReference type="ARBA" id="ARBA00022771"/>
    </source>
</evidence>
<organism evidence="15 16">
    <name type="scientific">Xyrichtys novacula</name>
    <name type="common">Pearly razorfish</name>
    <name type="synonym">Hemipteronotus novacula</name>
    <dbReference type="NCBI Taxonomy" id="13765"/>
    <lineage>
        <taxon>Eukaryota</taxon>
        <taxon>Metazoa</taxon>
        <taxon>Chordata</taxon>
        <taxon>Craniata</taxon>
        <taxon>Vertebrata</taxon>
        <taxon>Euteleostomi</taxon>
        <taxon>Actinopterygii</taxon>
        <taxon>Neopterygii</taxon>
        <taxon>Teleostei</taxon>
        <taxon>Neoteleostei</taxon>
        <taxon>Acanthomorphata</taxon>
        <taxon>Eupercaria</taxon>
        <taxon>Labriformes</taxon>
        <taxon>Labridae</taxon>
        <taxon>Xyrichtys</taxon>
    </lineage>
</organism>
<evidence type="ECO:0000256" key="10">
    <source>
        <dbReference type="ARBA" id="ARBA00040207"/>
    </source>
</evidence>
<comment type="subcellular location">
    <subcellularLocation>
        <location evidence="1">Nucleus</location>
    </subcellularLocation>
</comment>
<feature type="compositionally biased region" description="Polar residues" evidence="13">
    <location>
        <begin position="14"/>
        <end position="28"/>
    </location>
</feature>
<accession>A0AAV1GFN8</accession>
<dbReference type="Proteomes" id="UP001178508">
    <property type="component" value="Chromosome 14"/>
</dbReference>
<keyword evidence="5 12" id="KW-0863">Zinc-finger</keyword>
<evidence type="ECO:0000256" key="6">
    <source>
        <dbReference type="ARBA" id="ARBA00022833"/>
    </source>
</evidence>
<dbReference type="Pfam" id="PF04988">
    <property type="entry name" value="AKAP95"/>
    <property type="match status" value="1"/>
</dbReference>
<evidence type="ECO:0000256" key="3">
    <source>
        <dbReference type="ARBA" id="ARBA00022723"/>
    </source>
</evidence>
<feature type="region of interest" description="Disordered" evidence="13">
    <location>
        <begin position="1"/>
        <end position="33"/>
    </location>
</feature>
<dbReference type="GO" id="GO:0032784">
    <property type="term" value="P:regulation of DNA-templated transcription elongation"/>
    <property type="evidence" value="ECO:0007669"/>
    <property type="project" value="TreeGrafter"/>
</dbReference>
<evidence type="ECO:0000313" key="15">
    <source>
        <dbReference type="EMBL" id="CAJ1071884.1"/>
    </source>
</evidence>
<evidence type="ECO:0000256" key="7">
    <source>
        <dbReference type="ARBA" id="ARBA00023125"/>
    </source>
</evidence>
<dbReference type="InterPro" id="IPR003604">
    <property type="entry name" value="Matrin/U1-like-C_Znf_C2H2"/>
</dbReference>
<reference evidence="15" key="1">
    <citation type="submission" date="2023-08" db="EMBL/GenBank/DDBJ databases">
        <authorList>
            <person name="Alioto T."/>
            <person name="Alioto T."/>
            <person name="Gomez Garrido J."/>
        </authorList>
    </citation>
    <scope>NUCLEOTIDE SEQUENCE</scope>
</reference>
<evidence type="ECO:0000256" key="2">
    <source>
        <dbReference type="ARBA" id="ARBA00022664"/>
    </source>
</evidence>
<comment type="similarity">
    <text evidence="12">Belongs to the AKAP95 family.</text>
</comment>
<evidence type="ECO:0000256" key="4">
    <source>
        <dbReference type="ARBA" id="ARBA00022737"/>
    </source>
</evidence>
<dbReference type="GO" id="GO:0005634">
    <property type="term" value="C:nucleus"/>
    <property type="evidence" value="ECO:0007669"/>
    <property type="project" value="UniProtKB-SubCell"/>
</dbReference>
<evidence type="ECO:0000256" key="12">
    <source>
        <dbReference type="PROSITE-ProRule" id="PRU01140"/>
    </source>
</evidence>
<evidence type="ECO:0000256" key="8">
    <source>
        <dbReference type="ARBA" id="ARBA00023187"/>
    </source>
</evidence>
<feature type="region of interest" description="Disordered" evidence="13">
    <location>
        <begin position="49"/>
        <end position="233"/>
    </location>
</feature>
<dbReference type="PROSITE" id="PS51799">
    <property type="entry name" value="ZF_C2H2_AKAP95"/>
    <property type="match status" value="1"/>
</dbReference>
<evidence type="ECO:0000259" key="14">
    <source>
        <dbReference type="PROSITE" id="PS51799"/>
    </source>
</evidence>
<keyword evidence="4" id="KW-0677">Repeat</keyword>
<feature type="domain" description="C2H2 AKAP95-type" evidence="14">
    <location>
        <begin position="388"/>
        <end position="411"/>
    </location>
</feature>
<proteinExistence type="inferred from homology"/>
<dbReference type="GO" id="GO:0006397">
    <property type="term" value="P:mRNA processing"/>
    <property type="evidence" value="ECO:0007669"/>
    <property type="project" value="UniProtKB-KW"/>
</dbReference>
<dbReference type="GO" id="GO:0008380">
    <property type="term" value="P:RNA splicing"/>
    <property type="evidence" value="ECO:0007669"/>
    <property type="project" value="UniProtKB-KW"/>
</dbReference>
<dbReference type="SMART" id="SM00451">
    <property type="entry name" value="ZnF_U1"/>
    <property type="match status" value="2"/>
</dbReference>
<feature type="compositionally biased region" description="Basic and acidic residues" evidence="13">
    <location>
        <begin position="87"/>
        <end position="100"/>
    </location>
</feature>
<dbReference type="AlphaFoldDB" id="A0AAV1GFN8"/>
<dbReference type="PANTHER" id="PTHR12190">
    <property type="entry name" value="A-KINASE ANCHOR PROTEIN AKAP 8"/>
    <property type="match status" value="1"/>
</dbReference>
<dbReference type="GO" id="GO:0003677">
    <property type="term" value="F:DNA binding"/>
    <property type="evidence" value="ECO:0007669"/>
    <property type="project" value="UniProtKB-KW"/>
</dbReference>
<evidence type="ECO:0000256" key="9">
    <source>
        <dbReference type="ARBA" id="ARBA00023242"/>
    </source>
</evidence>
<keyword evidence="6" id="KW-0862">Zinc</keyword>
<dbReference type="EMBL" id="OY660877">
    <property type="protein sequence ID" value="CAJ1071884.1"/>
    <property type="molecule type" value="Genomic_DNA"/>
</dbReference>
<keyword evidence="16" id="KW-1185">Reference proteome</keyword>
<dbReference type="InterPro" id="IPR007071">
    <property type="entry name" value="AKAP95"/>
</dbReference>